<reference evidence="3 4" key="1">
    <citation type="submission" date="2013-09" db="EMBL/GenBank/DDBJ databases">
        <title>Genome sequencing of Arenimonas composti.</title>
        <authorList>
            <person name="Chen F."/>
            <person name="Wang G."/>
        </authorList>
    </citation>
    <scope>NUCLEOTIDE SEQUENCE [LARGE SCALE GENOMIC DNA]</scope>
    <source>
        <strain evidence="3 4">TR7-09</strain>
    </source>
</reference>
<dbReference type="Proteomes" id="UP000029391">
    <property type="component" value="Unassembled WGS sequence"/>
</dbReference>
<keyword evidence="2" id="KW-0732">Signal</keyword>
<dbReference type="InterPro" id="IPR011992">
    <property type="entry name" value="EF-hand-dom_pair"/>
</dbReference>
<dbReference type="AlphaFoldDB" id="A0A091C3D6"/>
<organism evidence="3 4">
    <name type="scientific">Arenimonas composti TR7-09 = DSM 18010</name>
    <dbReference type="NCBI Taxonomy" id="1121013"/>
    <lineage>
        <taxon>Bacteria</taxon>
        <taxon>Pseudomonadati</taxon>
        <taxon>Pseudomonadota</taxon>
        <taxon>Gammaproteobacteria</taxon>
        <taxon>Lysobacterales</taxon>
        <taxon>Lysobacteraceae</taxon>
        <taxon>Arenimonas</taxon>
    </lineage>
</organism>
<dbReference type="Gene3D" id="1.10.238.10">
    <property type="entry name" value="EF-hand"/>
    <property type="match status" value="1"/>
</dbReference>
<proteinExistence type="predicted"/>
<feature type="region of interest" description="Disordered" evidence="1">
    <location>
        <begin position="26"/>
        <end position="58"/>
    </location>
</feature>
<sequence>MKTFNRSLLTAALGFALSGFAFANDPDLTGSADPVPNEPLTQTATDLPMTGDRSDASFADLDTDADGYLTATDIPAEHELSLQFSVADTDNDQRLSQAEFDAYTGSLEEDEIAE</sequence>
<evidence type="ECO:0000256" key="1">
    <source>
        <dbReference type="SAM" id="MobiDB-lite"/>
    </source>
</evidence>
<name>A0A091C3D6_9GAMM</name>
<evidence type="ECO:0000256" key="2">
    <source>
        <dbReference type="SAM" id="SignalP"/>
    </source>
</evidence>
<protein>
    <recommendedName>
        <fullName evidence="5">EF-hand domain-containing protein</fullName>
    </recommendedName>
</protein>
<dbReference type="SUPFAM" id="SSF47473">
    <property type="entry name" value="EF-hand"/>
    <property type="match status" value="1"/>
</dbReference>
<comment type="caution">
    <text evidence="3">The sequence shown here is derived from an EMBL/GenBank/DDBJ whole genome shotgun (WGS) entry which is preliminary data.</text>
</comment>
<dbReference type="OrthoDB" id="5966745at2"/>
<accession>A0A091C3D6</accession>
<feature type="signal peptide" evidence="2">
    <location>
        <begin position="1"/>
        <end position="23"/>
    </location>
</feature>
<gene>
    <name evidence="3" type="ORF">P873_03820</name>
</gene>
<evidence type="ECO:0000313" key="3">
    <source>
        <dbReference type="EMBL" id="KFN51170.1"/>
    </source>
</evidence>
<dbReference type="EMBL" id="AWXU01000008">
    <property type="protein sequence ID" value="KFN51170.1"/>
    <property type="molecule type" value="Genomic_DNA"/>
</dbReference>
<dbReference type="RefSeq" id="WP_043797066.1">
    <property type="nucleotide sequence ID" value="NZ_AUFF01000002.1"/>
</dbReference>
<evidence type="ECO:0000313" key="4">
    <source>
        <dbReference type="Proteomes" id="UP000029391"/>
    </source>
</evidence>
<feature type="chain" id="PRO_5001870290" description="EF-hand domain-containing protein" evidence="2">
    <location>
        <begin position="24"/>
        <end position="114"/>
    </location>
</feature>
<keyword evidence="4" id="KW-1185">Reference proteome</keyword>
<dbReference type="InterPro" id="IPR018247">
    <property type="entry name" value="EF_Hand_1_Ca_BS"/>
</dbReference>
<dbReference type="PROSITE" id="PS00018">
    <property type="entry name" value="EF_HAND_1"/>
    <property type="match status" value="1"/>
</dbReference>
<evidence type="ECO:0008006" key="5">
    <source>
        <dbReference type="Google" id="ProtNLM"/>
    </source>
</evidence>